<proteinExistence type="predicted"/>
<keyword evidence="4" id="KW-0808">Transferase</keyword>
<gene>
    <name evidence="7" type="ORF">H6G95_03975</name>
</gene>
<dbReference type="Gene3D" id="3.30.559.10">
    <property type="entry name" value="Chloramphenicol acetyltransferase-like domain"/>
    <property type="match status" value="1"/>
</dbReference>
<reference evidence="7 8" key="1">
    <citation type="journal article" date="2020" name="ISME J.">
        <title>Comparative genomics reveals insights into cyanobacterial evolution and habitat adaptation.</title>
        <authorList>
            <person name="Chen M.Y."/>
            <person name="Teng W.K."/>
            <person name="Zhao L."/>
            <person name="Hu C.X."/>
            <person name="Zhou Y.K."/>
            <person name="Han B.P."/>
            <person name="Song L.R."/>
            <person name="Shu W.S."/>
        </authorList>
    </citation>
    <scope>NUCLEOTIDE SEQUENCE [LARGE SCALE GENOMIC DNA]</scope>
    <source>
        <strain evidence="7 8">FACHB-391</strain>
    </source>
</reference>
<dbReference type="InterPro" id="IPR001242">
    <property type="entry name" value="Condensation_dom"/>
</dbReference>
<dbReference type="Pfam" id="PF02801">
    <property type="entry name" value="Ketoacyl-synt_C"/>
    <property type="match status" value="1"/>
</dbReference>
<keyword evidence="8" id="KW-1185">Reference proteome</keyword>
<protein>
    <submittedName>
        <fullName evidence="7">SDR family NAD(P)-dependent oxidoreductase</fullName>
    </submittedName>
</protein>
<dbReference type="InterPro" id="IPR020806">
    <property type="entry name" value="PKS_PP-bd"/>
</dbReference>
<organism evidence="7 8">
    <name type="scientific">Nostoc linckia FACHB-391</name>
    <dbReference type="NCBI Taxonomy" id="2692906"/>
    <lineage>
        <taxon>Bacteria</taxon>
        <taxon>Bacillati</taxon>
        <taxon>Cyanobacteriota</taxon>
        <taxon>Cyanophyceae</taxon>
        <taxon>Nostocales</taxon>
        <taxon>Nostocaceae</taxon>
        <taxon>Nostoc</taxon>
    </lineage>
</organism>
<dbReference type="SUPFAM" id="SSF55048">
    <property type="entry name" value="Probable ACP-binding domain of malonyl-CoA ACP transacylase"/>
    <property type="match status" value="1"/>
</dbReference>
<dbReference type="InterPro" id="IPR016036">
    <property type="entry name" value="Malonyl_transacylase_ACP-bd"/>
</dbReference>
<dbReference type="InterPro" id="IPR001227">
    <property type="entry name" value="Ac_transferase_dom_sf"/>
</dbReference>
<dbReference type="Pfam" id="PF00109">
    <property type="entry name" value="ketoacyl-synt"/>
    <property type="match status" value="1"/>
</dbReference>
<evidence type="ECO:0000313" key="7">
    <source>
        <dbReference type="EMBL" id="MBD2559790.1"/>
    </source>
</evidence>
<dbReference type="InterPro" id="IPR036736">
    <property type="entry name" value="ACP-like_sf"/>
</dbReference>
<dbReference type="CDD" id="cd00833">
    <property type="entry name" value="PKS"/>
    <property type="match status" value="1"/>
</dbReference>
<dbReference type="Pfam" id="PF00698">
    <property type="entry name" value="Acyl_transf_1"/>
    <property type="match status" value="1"/>
</dbReference>
<evidence type="ECO:0000256" key="2">
    <source>
        <dbReference type="ARBA" id="ARBA00022450"/>
    </source>
</evidence>
<dbReference type="InterPro" id="IPR013968">
    <property type="entry name" value="PKS_KR"/>
</dbReference>
<dbReference type="PROSITE" id="PS52004">
    <property type="entry name" value="KS3_2"/>
    <property type="match status" value="1"/>
</dbReference>
<dbReference type="InterPro" id="IPR057326">
    <property type="entry name" value="KR_dom"/>
</dbReference>
<comment type="cofactor">
    <cofactor evidence="1">
        <name>pantetheine 4'-phosphate</name>
        <dbReference type="ChEBI" id="CHEBI:47942"/>
    </cofactor>
</comment>
<dbReference type="Pfam" id="PF22621">
    <property type="entry name" value="CurL-like_PKS_C"/>
    <property type="match status" value="1"/>
</dbReference>
<dbReference type="InterPro" id="IPR016035">
    <property type="entry name" value="Acyl_Trfase/lysoPLipase"/>
</dbReference>
<dbReference type="SMART" id="SM00823">
    <property type="entry name" value="PKS_PP"/>
    <property type="match status" value="1"/>
</dbReference>
<dbReference type="InterPro" id="IPR016039">
    <property type="entry name" value="Thiolase-like"/>
</dbReference>
<name>A0ABR8EPC3_NOSLI</name>
<evidence type="ECO:0000256" key="1">
    <source>
        <dbReference type="ARBA" id="ARBA00001957"/>
    </source>
</evidence>
<dbReference type="SUPFAM" id="SSF51735">
    <property type="entry name" value="NAD(P)-binding Rossmann-fold domains"/>
    <property type="match status" value="2"/>
</dbReference>
<dbReference type="InterPro" id="IPR014030">
    <property type="entry name" value="Ketoacyl_synth_N"/>
</dbReference>
<dbReference type="Gene3D" id="3.40.50.720">
    <property type="entry name" value="NAD(P)-binding Rossmann-like Domain"/>
    <property type="match status" value="1"/>
</dbReference>
<dbReference type="EMBL" id="JACJTE010000003">
    <property type="protein sequence ID" value="MBD2559790.1"/>
    <property type="molecule type" value="Genomic_DNA"/>
</dbReference>
<dbReference type="SUPFAM" id="SSF47336">
    <property type="entry name" value="ACP-like"/>
    <property type="match status" value="1"/>
</dbReference>
<dbReference type="InterPro" id="IPR014031">
    <property type="entry name" value="Ketoacyl_synth_C"/>
</dbReference>
<dbReference type="SUPFAM" id="SSF53901">
    <property type="entry name" value="Thiolase-like"/>
    <property type="match status" value="1"/>
</dbReference>
<dbReference type="Pfam" id="PF00550">
    <property type="entry name" value="PP-binding"/>
    <property type="match status" value="1"/>
</dbReference>
<dbReference type="InterPro" id="IPR014043">
    <property type="entry name" value="Acyl_transferase_dom"/>
</dbReference>
<keyword evidence="3" id="KW-0597">Phosphoprotein</keyword>
<dbReference type="Gene3D" id="3.30.70.3290">
    <property type="match status" value="1"/>
</dbReference>
<dbReference type="SMART" id="SM00825">
    <property type="entry name" value="PKS_KS"/>
    <property type="match status" value="1"/>
</dbReference>
<dbReference type="Pfam" id="PF08659">
    <property type="entry name" value="KR"/>
    <property type="match status" value="1"/>
</dbReference>
<dbReference type="Pfam" id="PF00668">
    <property type="entry name" value="Condensation"/>
    <property type="match status" value="1"/>
</dbReference>
<dbReference type="PANTHER" id="PTHR43775">
    <property type="entry name" value="FATTY ACID SYNTHASE"/>
    <property type="match status" value="1"/>
</dbReference>
<evidence type="ECO:0000256" key="4">
    <source>
        <dbReference type="ARBA" id="ARBA00022679"/>
    </source>
</evidence>
<dbReference type="InterPro" id="IPR006162">
    <property type="entry name" value="Ppantetheine_attach_site"/>
</dbReference>
<comment type="caution">
    <text evidence="7">The sequence shown here is derived from an EMBL/GenBank/DDBJ whole genome shotgun (WGS) entry which is preliminary data.</text>
</comment>
<accession>A0ABR8EPC3</accession>
<dbReference type="InterPro" id="IPR009081">
    <property type="entry name" value="PP-bd_ACP"/>
</dbReference>
<keyword evidence="2" id="KW-0596">Phosphopantetheine</keyword>
<dbReference type="SUPFAM" id="SSF52777">
    <property type="entry name" value="CoA-dependent acyltransferases"/>
    <property type="match status" value="2"/>
</dbReference>
<dbReference type="SUPFAM" id="SSF52151">
    <property type="entry name" value="FabD/lysophospholipase-like"/>
    <property type="match status" value="1"/>
</dbReference>
<dbReference type="InterPro" id="IPR020841">
    <property type="entry name" value="PKS_Beta-ketoAc_synthase_dom"/>
</dbReference>
<evidence type="ECO:0000259" key="5">
    <source>
        <dbReference type="PROSITE" id="PS50075"/>
    </source>
</evidence>
<dbReference type="Gene3D" id="1.10.1200.10">
    <property type="entry name" value="ACP-like"/>
    <property type="match status" value="1"/>
</dbReference>
<dbReference type="RefSeq" id="WP_190890594.1">
    <property type="nucleotide sequence ID" value="NZ_JACJTE010000003.1"/>
</dbReference>
<dbReference type="Gene3D" id="3.40.366.10">
    <property type="entry name" value="Malonyl-Coenzyme A Acyl Carrier Protein, domain 2"/>
    <property type="match status" value="1"/>
</dbReference>
<dbReference type="Gene3D" id="3.30.70.250">
    <property type="entry name" value="Malonyl-CoA ACP transacylase, ACP-binding"/>
    <property type="match status" value="1"/>
</dbReference>
<dbReference type="Pfam" id="PF21394">
    <property type="entry name" value="Beta-ketacyl_N"/>
    <property type="match status" value="1"/>
</dbReference>
<dbReference type="InterPro" id="IPR023213">
    <property type="entry name" value="CAT-like_dom_sf"/>
</dbReference>
<dbReference type="InterPro" id="IPR010060">
    <property type="entry name" value="NRPS_synth"/>
</dbReference>
<dbReference type="PROSITE" id="PS00012">
    <property type="entry name" value="PHOSPHOPANTETHEINE"/>
    <property type="match status" value="1"/>
</dbReference>
<dbReference type="PROSITE" id="PS50075">
    <property type="entry name" value="CARRIER"/>
    <property type="match status" value="1"/>
</dbReference>
<dbReference type="Proteomes" id="UP000604661">
    <property type="component" value="Unassembled WGS sequence"/>
</dbReference>
<dbReference type="Gene3D" id="3.30.559.30">
    <property type="entry name" value="Nonribosomal peptide synthetase, condensation domain"/>
    <property type="match status" value="1"/>
</dbReference>
<evidence type="ECO:0000313" key="8">
    <source>
        <dbReference type="Proteomes" id="UP000604661"/>
    </source>
</evidence>
<dbReference type="InterPro" id="IPR050091">
    <property type="entry name" value="PKS_NRPS_Biosynth_Enz"/>
</dbReference>
<feature type="domain" description="Ketosynthase family 3 (KS3)" evidence="6">
    <location>
        <begin position="10"/>
        <end position="435"/>
    </location>
</feature>
<dbReference type="PANTHER" id="PTHR43775:SF51">
    <property type="entry name" value="INACTIVE PHENOLPHTHIOCEROL SYNTHESIS POLYKETIDE SYNTHASE TYPE I PKS1-RELATED"/>
    <property type="match status" value="1"/>
</dbReference>
<dbReference type="CDD" id="cd08953">
    <property type="entry name" value="KR_2_SDR_x"/>
    <property type="match status" value="1"/>
</dbReference>
<evidence type="ECO:0000256" key="3">
    <source>
        <dbReference type="ARBA" id="ARBA00022553"/>
    </source>
</evidence>
<feature type="domain" description="Carrier" evidence="5">
    <location>
        <begin position="1421"/>
        <end position="1495"/>
    </location>
</feature>
<dbReference type="PROSITE" id="PS00606">
    <property type="entry name" value="KS3_1"/>
    <property type="match status" value="1"/>
</dbReference>
<sequence>MGSSEVYESIDRIAIIGMAGRFPGANDIDEYWQKLQDGIESISAFTHEDLLAAGIEPAWLNDRNYVKAGGVLEDIDLFDASFFDMNPKEAEVTDPQHRIFLESAWKALESAGYDSTKCESRIGVYAGASLNNYLSFNLNNDQVGSAKSYQKLIGNDKDFLTTRVSYKLNLTGPSITIQTACSTSLVAITLACQSLLNYQCDMAVAGGVSIRVPQKTGYLYEEGGTLSSDGHCRAFDAKAQGIVVGNGVGVVILKRLSEAIADGDCIHAVIKGAAINNDGSGKVGYTAPSVDGQAEAIAEAIMFADTEPETISYIEAHGTGTALGDPIEVAALTKVFRASTEKKNFCAIGSVKTNIGHLDAAAGVAGLIKTVLALKHKQIPPSLNFEQPNPQIDFPNSPFYVNTKLTEWQAGFTPRRAGVSSLGMGGTNAHVIIEEAPALPASSPSRPWQLLVLSAKTESALETATQNLGEYLTQHPELNLADVAYTLHLGRREFNHRRVLVCQHIQDAINILKQQGSQRIFTSFEENSNRPIAFMFPGQGAQYVDMGKELYQNEAIFREQVDRCCLLLIPYLGLDLRSVIYPNDSQTAAAEKLKQTRLAQPALFVIEYALAQLWITWGISPESMIGHSIGEYVAACLAGVMSLEDALALVAIRGQLMQQLPSGTMLAVPLPEAEIKPLLNENLSLAAINAPNSCVVSGTHEAVDAIEQQLTAQGVECRRLHTSHAFHSQMMEPILESFIQEVKKVKLNPPQIPFISNVTGTWITAADATDPNYWARHLRQSVDFAAGISTLQQEPNRILLEVGPGRTLCTLAKQHSARTTEQLILSSLRHTKEEQTDIAFLLNRLGRLWLAGASVNWTNFYTDERRHRIPLPTYPFERQRYWIEPQKQSSNSALANHKKPNVADWFYVPVWKQAIAPQVLQSREQVLIFADTRIGVEMAKCLEDGGHNVITVVQGEQFSQLSDRKYTINPQQPEDYDALIAQLQTQGQIPDAIAHLWSLTPNDQTQTTIEFFDNCQNLGFYSLLFLAQSFSKQDITQPIDILVVTNNIYDLTGFESLNPEKATVQGICKVIPQQYSNITCRSIDVVIPAAKSLLENQLIDQLLIELSAKSADTVVAYRGNHRWLQTFEAIHSDETTSRLREQGVYLITGGLGGIGLEIAEYLAQTARAKLILIGYSALPARDEWNEWLKTHDEQDKFSRKILKVQELEQLGAEVLIQNADIANETQMQAVMAKAVQHFGQIHGVIHAAGIKLFKTIPEITRNECEQQLRANGYGLFVLEKVLQGIELDFCVLISSLSSVLGALGMAAYPAAHLFTDAFICKHNQTSCTPWIAVNWDNWLTSQLAAELATKPEISTELFMNNQEGVEVFERILSLKKINQIVVSTTDLETRIKKWIKSREPGNQVNLLSFHSRPNLLNTYVAPRNEVEQIIANIWQEVLGIEQVGIDDNFLELGGDSLLSIQITARANKAGLRITNQHLFEYPTIAQLAEIANRTQTVCSEQGLVQGELPLTPIQHWFFEQNLLDPHHWNQTVLLEVQQTLDPILLEQVVQKLLEHHDALRLRFVPEESMWKQINFGLDTVVPFSHVDLSALSPHLQEQAFEEAAIELQASLNLASKPLVQVALFHMGTHQPSRLLIVAHHLAVDIGSWRILLEDLETAYQQLSQEKVVKLPPKTTSFKQWSSRLIEYAQSIELEREQVYWLAAERDWVSPLPVDYPDGANIVASARTVSVKLSVEQTQALREEITAAYRVQMDDVLLAALVQAMTKWTGTSSLLVDLEGNGREVIFDDVDLSRTVGWFTNIAPVLLEIGEISPVGEALKVIKEQLRSFPNQGLGYGVLRHLSTDTLITEKLRSLQPAEVIFLYLGNLEQTLPQSSLFKLSQNSSGSPRSPRGKRSHLLEVNASIVHDQIVVDLIYSENIHRRETIEKLADELVTTLQALITNRQPDSVENLTPSDFAEFKSSQWSQADLDNILAALNQSEGLTAYSEQK</sequence>
<dbReference type="SMART" id="SM00822">
    <property type="entry name" value="PKS_KR"/>
    <property type="match status" value="1"/>
</dbReference>
<dbReference type="SMART" id="SM00827">
    <property type="entry name" value="PKS_AT"/>
    <property type="match status" value="1"/>
</dbReference>
<dbReference type="InterPro" id="IPR018201">
    <property type="entry name" value="Ketoacyl_synth_AS"/>
</dbReference>
<evidence type="ECO:0000259" key="6">
    <source>
        <dbReference type="PROSITE" id="PS52004"/>
    </source>
</evidence>
<dbReference type="Gene3D" id="3.40.47.10">
    <property type="match status" value="1"/>
</dbReference>
<dbReference type="InterPro" id="IPR049490">
    <property type="entry name" value="C883_1060-like_KR_N"/>
</dbReference>
<dbReference type="NCBIfam" id="TIGR01720">
    <property type="entry name" value="NRPS-para261"/>
    <property type="match status" value="1"/>
</dbReference>
<dbReference type="InterPro" id="IPR036291">
    <property type="entry name" value="NAD(P)-bd_dom_sf"/>
</dbReference>
<dbReference type="CDD" id="cd19534">
    <property type="entry name" value="E_NRPS"/>
    <property type="match status" value="1"/>
</dbReference>